<feature type="domain" description="HD" evidence="1">
    <location>
        <begin position="51"/>
        <end position="153"/>
    </location>
</feature>
<dbReference type="CDD" id="cd00077">
    <property type="entry name" value="HDc"/>
    <property type="match status" value="1"/>
</dbReference>
<evidence type="ECO:0000313" key="2">
    <source>
        <dbReference type="EMBL" id="TZE83558.1"/>
    </source>
</evidence>
<reference evidence="2 3" key="1">
    <citation type="submission" date="2019-08" db="EMBL/GenBank/DDBJ databases">
        <title>Calorimonas adulescens gen. nov., sp. nov., an anaerobic thermophilic bacterium from Sakhalin hot spring.</title>
        <authorList>
            <person name="Khomyakova M.A."/>
            <person name="Merkel A.Y."/>
            <person name="Novikov A."/>
            <person name="Bonch-Osmolovskaya E.A."/>
            <person name="Slobodkin A.I."/>
        </authorList>
    </citation>
    <scope>NUCLEOTIDE SEQUENCE [LARGE SCALE GENOMIC DNA]</scope>
    <source>
        <strain evidence="2 3">A05MB</strain>
    </source>
</reference>
<dbReference type="Gene3D" id="1.10.3210.10">
    <property type="entry name" value="Hypothetical protein af1432"/>
    <property type="match status" value="1"/>
</dbReference>
<name>A0A5D8QJT7_9THEO</name>
<evidence type="ECO:0000313" key="3">
    <source>
        <dbReference type="Proteomes" id="UP000322976"/>
    </source>
</evidence>
<evidence type="ECO:0000259" key="1">
    <source>
        <dbReference type="Pfam" id="PF01966"/>
    </source>
</evidence>
<gene>
    <name evidence="2" type="ORF">FWJ32_01385</name>
</gene>
<dbReference type="SUPFAM" id="SSF109604">
    <property type="entry name" value="HD-domain/PDEase-like"/>
    <property type="match status" value="1"/>
</dbReference>
<sequence>MDMKDKFISIFEENIQRDGSTELLNWLKKSDFFTAPASTKYHLSREGGLCEHSIHVYERLLNYVTREMIDVSAETIAICGLLHDVCKVDFYKTELRNAKDEYGQWVKVPYYTVEDKLPYGHGEKSVYIVSGFMRLSREEAMAIRWHMGSFDDSVRGGSYTLNNAFERYPLSLMLHIADLEATYLDEKE</sequence>
<keyword evidence="3" id="KW-1185">Reference proteome</keyword>
<accession>A0A5D8QJT7</accession>
<dbReference type="Pfam" id="PF01966">
    <property type="entry name" value="HD"/>
    <property type="match status" value="1"/>
</dbReference>
<protein>
    <submittedName>
        <fullName evidence="2">HD domain-containing protein</fullName>
    </submittedName>
</protein>
<proteinExistence type="predicted"/>
<dbReference type="InterPro" id="IPR006674">
    <property type="entry name" value="HD_domain"/>
</dbReference>
<comment type="caution">
    <text evidence="2">The sequence shown here is derived from an EMBL/GenBank/DDBJ whole genome shotgun (WGS) entry which is preliminary data.</text>
</comment>
<organism evidence="2 3">
    <name type="scientific">Calorimonas adulescens</name>
    <dbReference type="NCBI Taxonomy" id="2606906"/>
    <lineage>
        <taxon>Bacteria</taxon>
        <taxon>Bacillati</taxon>
        <taxon>Bacillota</taxon>
        <taxon>Clostridia</taxon>
        <taxon>Thermoanaerobacterales</taxon>
        <taxon>Thermoanaerobacteraceae</taxon>
        <taxon>Calorimonas</taxon>
    </lineage>
</organism>
<dbReference type="AlphaFoldDB" id="A0A5D8QJT7"/>
<dbReference type="EMBL" id="VTPS01000001">
    <property type="protein sequence ID" value="TZE83558.1"/>
    <property type="molecule type" value="Genomic_DNA"/>
</dbReference>
<dbReference type="Proteomes" id="UP000322976">
    <property type="component" value="Unassembled WGS sequence"/>
</dbReference>
<dbReference type="InterPro" id="IPR003607">
    <property type="entry name" value="HD/PDEase_dom"/>
</dbReference>